<keyword evidence="3" id="KW-1185">Reference proteome</keyword>
<organism evidence="2 3">
    <name type="scientific">Bodo saltans</name>
    <name type="common">Flagellated protozoan</name>
    <dbReference type="NCBI Taxonomy" id="75058"/>
    <lineage>
        <taxon>Eukaryota</taxon>
        <taxon>Discoba</taxon>
        <taxon>Euglenozoa</taxon>
        <taxon>Kinetoplastea</taxon>
        <taxon>Metakinetoplastina</taxon>
        <taxon>Eubodonida</taxon>
        <taxon>Bodonidae</taxon>
        <taxon>Bodo</taxon>
    </lineage>
</organism>
<protein>
    <submittedName>
        <fullName evidence="2">Membrane-associated protein, putative</fullName>
    </submittedName>
</protein>
<dbReference type="AlphaFoldDB" id="A0A0S4J0D2"/>
<keyword evidence="1" id="KW-0472">Membrane</keyword>
<sequence>MAALLVSLPSVGVIPQDKWLEAFVPSHDITKAAQKLSVVSIDWEKLTDQRHVGITSTVLSSLFLFWVYTTYSRHSKQTQK</sequence>
<dbReference type="VEuPathDB" id="TriTrypDB:BSAL_78880"/>
<evidence type="ECO:0000256" key="1">
    <source>
        <dbReference type="SAM" id="Phobius"/>
    </source>
</evidence>
<dbReference type="EMBL" id="CYKH01000789">
    <property type="protein sequence ID" value="CUG40123.1"/>
    <property type="molecule type" value="Genomic_DNA"/>
</dbReference>
<name>A0A0S4J0D2_BODSA</name>
<dbReference type="Proteomes" id="UP000051952">
    <property type="component" value="Unassembled WGS sequence"/>
</dbReference>
<feature type="transmembrane region" description="Helical" evidence="1">
    <location>
        <begin position="52"/>
        <end position="71"/>
    </location>
</feature>
<proteinExistence type="predicted"/>
<evidence type="ECO:0000313" key="2">
    <source>
        <dbReference type="EMBL" id="CUG40123.1"/>
    </source>
</evidence>
<reference evidence="3" key="1">
    <citation type="submission" date="2015-09" db="EMBL/GenBank/DDBJ databases">
        <authorList>
            <consortium name="Pathogen Informatics"/>
        </authorList>
    </citation>
    <scope>NUCLEOTIDE SEQUENCE [LARGE SCALE GENOMIC DNA]</scope>
    <source>
        <strain evidence="3">Lake Konstanz</strain>
    </source>
</reference>
<keyword evidence="1" id="KW-1133">Transmembrane helix</keyword>
<gene>
    <name evidence="2" type="ORF">BSAL_78880</name>
</gene>
<evidence type="ECO:0000313" key="3">
    <source>
        <dbReference type="Proteomes" id="UP000051952"/>
    </source>
</evidence>
<accession>A0A0S4J0D2</accession>
<keyword evidence="1" id="KW-0812">Transmembrane</keyword>